<evidence type="ECO:0000313" key="3">
    <source>
        <dbReference type="EMBL" id="PSH60467.1"/>
    </source>
</evidence>
<name>A0A2P7B1X3_9HYPH</name>
<dbReference type="InterPro" id="IPR007893">
    <property type="entry name" value="Spore_coat_U/FanG"/>
</dbReference>
<comment type="caution">
    <text evidence="3">The sequence shown here is derived from an EMBL/GenBank/DDBJ whole genome shotgun (WGS) entry which is preliminary data.</text>
</comment>
<dbReference type="EMBL" id="PGGN01000001">
    <property type="protein sequence ID" value="PSH60467.1"/>
    <property type="molecule type" value="Genomic_DNA"/>
</dbReference>
<protein>
    <submittedName>
        <fullName evidence="3">Spore coat protein u</fullName>
    </submittedName>
</protein>
<feature type="chain" id="PRO_5015115071" evidence="1">
    <location>
        <begin position="24"/>
        <end position="314"/>
    </location>
</feature>
<dbReference type="Proteomes" id="UP000241158">
    <property type="component" value="Unassembled WGS sequence"/>
</dbReference>
<keyword evidence="4" id="KW-1185">Reference proteome</keyword>
<sequence length="314" mass="32933">MRTCVIGFLFFLGVNMMPTTALAQSCTFNTTSMVFSGNTLSGAPINSTATLAVNCSAIAGAFRRILVCPNLNAGSSGSTALGRTMTGPIPIVYNLYQEPARQVVWGSWSWASAPPEFMVDIPALLGRGSATVTIYGQVLANQKTAPPGSYSSQFSGAQTQFRYRWDDGAGCSSSVGTQATTDFTVSFQNTKQCFVSAYDIDFGKHGILDSTIDEDGQVTVNCSPSTPYVVALGSGGANAGPTARRMTKGSEFVTYGLYRNAARSLPWGATDGADTVSGTGAGTAQNLPIYARILPQTTPTPGVYSDTVIVTVTY</sequence>
<feature type="domain" description="Spore coat protein U/FanG" evidence="2">
    <location>
        <begin position="20"/>
        <end position="152"/>
    </location>
</feature>
<reference evidence="4" key="1">
    <citation type="submission" date="2017-11" db="EMBL/GenBank/DDBJ databases">
        <authorList>
            <person name="Kuznetsova I."/>
            <person name="Sazanova A."/>
            <person name="Chirak E."/>
            <person name="Safronova V."/>
            <person name="Willems A."/>
        </authorList>
    </citation>
    <scope>NUCLEOTIDE SEQUENCE [LARGE SCALE GENOMIC DNA]</scope>
    <source>
        <strain evidence="4">PEPV15</strain>
    </source>
</reference>
<gene>
    <name evidence="3" type="ORF">CU100_07270</name>
</gene>
<keyword evidence="3" id="KW-0167">Capsid protein</keyword>
<dbReference type="PROSITE" id="PS51257">
    <property type="entry name" value="PROKAR_LIPOPROTEIN"/>
    <property type="match status" value="1"/>
</dbReference>
<evidence type="ECO:0000259" key="2">
    <source>
        <dbReference type="Pfam" id="PF05229"/>
    </source>
</evidence>
<evidence type="ECO:0000313" key="4">
    <source>
        <dbReference type="Proteomes" id="UP000241158"/>
    </source>
</evidence>
<dbReference type="Pfam" id="PF05229">
    <property type="entry name" value="SCPU"/>
    <property type="match status" value="2"/>
</dbReference>
<dbReference type="AlphaFoldDB" id="A0A2P7B1X3"/>
<proteinExistence type="predicted"/>
<organism evidence="3 4">
    <name type="scientific">Phyllobacterium endophyticum</name>
    <dbReference type="NCBI Taxonomy" id="1149773"/>
    <lineage>
        <taxon>Bacteria</taxon>
        <taxon>Pseudomonadati</taxon>
        <taxon>Pseudomonadota</taxon>
        <taxon>Alphaproteobacteria</taxon>
        <taxon>Hyphomicrobiales</taxon>
        <taxon>Phyllobacteriaceae</taxon>
        <taxon>Phyllobacterium</taxon>
    </lineage>
</organism>
<feature type="signal peptide" evidence="1">
    <location>
        <begin position="1"/>
        <end position="23"/>
    </location>
</feature>
<evidence type="ECO:0000256" key="1">
    <source>
        <dbReference type="SAM" id="SignalP"/>
    </source>
</evidence>
<feature type="domain" description="Spore coat protein U/FanG" evidence="2">
    <location>
        <begin position="180"/>
        <end position="311"/>
    </location>
</feature>
<dbReference type="InterPro" id="IPR053167">
    <property type="entry name" value="Spore_coat_component"/>
</dbReference>
<dbReference type="PANTHER" id="PTHR37089">
    <property type="entry name" value="PROTEIN U-RELATED"/>
    <property type="match status" value="1"/>
</dbReference>
<dbReference type="SMART" id="SM00972">
    <property type="entry name" value="SCPU"/>
    <property type="match status" value="2"/>
</dbReference>
<keyword evidence="3" id="KW-0946">Virion</keyword>
<accession>A0A2P7B1X3</accession>
<keyword evidence="1" id="KW-0732">Signal</keyword>
<dbReference type="OrthoDB" id="7478692at2"/>